<dbReference type="RefSeq" id="WP_201673996.1">
    <property type="nucleotide sequence ID" value="NZ_JAEQNE010000002.1"/>
</dbReference>
<feature type="transmembrane region" description="Helical" evidence="5">
    <location>
        <begin position="131"/>
        <end position="149"/>
    </location>
</feature>
<dbReference type="PANTHER" id="PTHR37422">
    <property type="entry name" value="TEICHURONIC ACID BIOSYNTHESIS PROTEIN TUAE"/>
    <property type="match status" value="1"/>
</dbReference>
<proteinExistence type="predicted"/>
<dbReference type="PANTHER" id="PTHR37422:SF23">
    <property type="entry name" value="TEICHURONIC ACID BIOSYNTHESIS PROTEIN TUAE"/>
    <property type="match status" value="1"/>
</dbReference>
<comment type="caution">
    <text evidence="7">The sequence shown here is derived from an EMBL/GenBank/DDBJ whole genome shotgun (WGS) entry which is preliminary data.</text>
</comment>
<keyword evidence="2 5" id="KW-0812">Transmembrane</keyword>
<keyword evidence="7" id="KW-0436">Ligase</keyword>
<feature type="transmembrane region" description="Helical" evidence="5">
    <location>
        <begin position="107"/>
        <end position="124"/>
    </location>
</feature>
<evidence type="ECO:0000256" key="4">
    <source>
        <dbReference type="ARBA" id="ARBA00023136"/>
    </source>
</evidence>
<sequence length="435" mass="46192">MLLLSDPRSQELAGPAAHGRLVSITALLVCCAPLLVLAVRGWANAVLYLGALASVLVLASGQLPAARLAPPERRWARAMLVALMAPVVAVSFSALLRQDGYLPQFDAPLRFVLAIPIFLLVMRSGWPVRRVMQWALPVALLLGLAVLHVGGQDMRWAPRVTTRVVDPLVFGYFSLAFGLMCLASIAPGEWRAGRRWSVVLRLAGFALGLYLSVLSGSRSGWAAAPLVVGFWAWYQWGRRHPLGSVGVVVAVALMLAGAYLFVPAIGVRIDEGIRDVVEYPWNGVLRHETSLGYRITYLRIAADVFALHPIAGVGDTAHLAPLPASAFPYAAPEAVAGAFNSGFHNQLATNAVRSGIGGLLATAALLLVPLLVCARGVRRGAPAAMMGLAYCTCLVVSSLSTEVVDLKFTASFYAVMTAVLCGAVLGRAGAQRQTN</sequence>
<comment type="subcellular location">
    <subcellularLocation>
        <location evidence="1">Membrane</location>
        <topology evidence="1">Multi-pass membrane protein</topology>
    </subcellularLocation>
</comment>
<dbReference type="Pfam" id="PF04932">
    <property type="entry name" value="Wzy_C"/>
    <property type="match status" value="1"/>
</dbReference>
<keyword evidence="3 5" id="KW-1133">Transmembrane helix</keyword>
<evidence type="ECO:0000313" key="7">
    <source>
        <dbReference type="EMBL" id="MBL0391359.1"/>
    </source>
</evidence>
<evidence type="ECO:0000256" key="5">
    <source>
        <dbReference type="SAM" id="Phobius"/>
    </source>
</evidence>
<evidence type="ECO:0000256" key="3">
    <source>
        <dbReference type="ARBA" id="ARBA00022989"/>
    </source>
</evidence>
<feature type="transmembrane region" description="Helical" evidence="5">
    <location>
        <begin position="75"/>
        <end position="95"/>
    </location>
</feature>
<feature type="transmembrane region" description="Helical" evidence="5">
    <location>
        <begin position="381"/>
        <end position="399"/>
    </location>
</feature>
<dbReference type="EMBL" id="JAEQNE010000002">
    <property type="protein sequence ID" value="MBL0391359.1"/>
    <property type="molecule type" value="Genomic_DNA"/>
</dbReference>
<feature type="domain" description="O-antigen ligase-related" evidence="6">
    <location>
        <begin position="204"/>
        <end position="361"/>
    </location>
</feature>
<dbReference type="Proteomes" id="UP000599109">
    <property type="component" value="Unassembled WGS sequence"/>
</dbReference>
<name>A0A936YXV6_9BURK</name>
<dbReference type="InterPro" id="IPR051533">
    <property type="entry name" value="WaaL-like"/>
</dbReference>
<evidence type="ECO:0000313" key="8">
    <source>
        <dbReference type="Proteomes" id="UP000599109"/>
    </source>
</evidence>
<dbReference type="GO" id="GO:0016874">
    <property type="term" value="F:ligase activity"/>
    <property type="evidence" value="ECO:0007669"/>
    <property type="project" value="UniProtKB-KW"/>
</dbReference>
<reference evidence="7 8" key="1">
    <citation type="journal article" date="2017" name="Int. J. Syst. Evol. Microbiol.">
        <title>Ramlibacter monticola sp. nov., isolated from forest soil.</title>
        <authorList>
            <person name="Chaudhary D.K."/>
            <person name="Kim J."/>
        </authorList>
    </citation>
    <scope>NUCLEOTIDE SEQUENCE [LARGE SCALE GENOMIC DNA]</scope>
    <source>
        <strain evidence="7 8">KACC 19175</strain>
    </source>
</reference>
<accession>A0A936YXV6</accession>
<feature type="transmembrane region" description="Helical" evidence="5">
    <location>
        <begin position="45"/>
        <end position="63"/>
    </location>
</feature>
<feature type="transmembrane region" description="Helical" evidence="5">
    <location>
        <begin position="243"/>
        <end position="262"/>
    </location>
</feature>
<feature type="transmembrane region" description="Helical" evidence="5">
    <location>
        <begin position="21"/>
        <end position="39"/>
    </location>
</feature>
<feature type="transmembrane region" description="Helical" evidence="5">
    <location>
        <begin position="220"/>
        <end position="236"/>
    </location>
</feature>
<protein>
    <submittedName>
        <fullName evidence="7">O-antigen ligase family protein</fullName>
    </submittedName>
</protein>
<dbReference type="GO" id="GO:0016020">
    <property type="term" value="C:membrane"/>
    <property type="evidence" value="ECO:0007669"/>
    <property type="project" value="UniProtKB-SubCell"/>
</dbReference>
<evidence type="ECO:0000256" key="2">
    <source>
        <dbReference type="ARBA" id="ARBA00022692"/>
    </source>
</evidence>
<organism evidence="7 8">
    <name type="scientific">Ramlibacter monticola</name>
    <dbReference type="NCBI Taxonomy" id="1926872"/>
    <lineage>
        <taxon>Bacteria</taxon>
        <taxon>Pseudomonadati</taxon>
        <taxon>Pseudomonadota</taxon>
        <taxon>Betaproteobacteria</taxon>
        <taxon>Burkholderiales</taxon>
        <taxon>Comamonadaceae</taxon>
        <taxon>Ramlibacter</taxon>
    </lineage>
</organism>
<feature type="transmembrane region" description="Helical" evidence="5">
    <location>
        <begin position="411"/>
        <end position="430"/>
    </location>
</feature>
<feature type="transmembrane region" description="Helical" evidence="5">
    <location>
        <begin position="355"/>
        <end position="374"/>
    </location>
</feature>
<evidence type="ECO:0000256" key="1">
    <source>
        <dbReference type="ARBA" id="ARBA00004141"/>
    </source>
</evidence>
<keyword evidence="8" id="KW-1185">Reference proteome</keyword>
<feature type="transmembrane region" description="Helical" evidence="5">
    <location>
        <begin position="169"/>
        <end position="186"/>
    </location>
</feature>
<gene>
    <name evidence="7" type="ORF">JJ685_09435</name>
</gene>
<dbReference type="AlphaFoldDB" id="A0A936YXV6"/>
<keyword evidence="4 5" id="KW-0472">Membrane</keyword>
<evidence type="ECO:0000259" key="6">
    <source>
        <dbReference type="Pfam" id="PF04932"/>
    </source>
</evidence>
<dbReference type="InterPro" id="IPR007016">
    <property type="entry name" value="O-antigen_ligase-rel_domated"/>
</dbReference>